<dbReference type="EMBL" id="JABANE010000191">
    <property type="protein sequence ID" value="NME72679.1"/>
    <property type="molecule type" value="Genomic_DNA"/>
</dbReference>
<dbReference type="SUPFAM" id="SSF52540">
    <property type="entry name" value="P-loop containing nucleoside triphosphate hydrolases"/>
    <property type="match status" value="1"/>
</dbReference>
<evidence type="ECO:0000259" key="1">
    <source>
        <dbReference type="Pfam" id="PF22736"/>
    </source>
</evidence>
<proteinExistence type="predicted"/>
<keyword evidence="3" id="KW-1185">Reference proteome</keyword>
<dbReference type="RefSeq" id="WP_169660860.1">
    <property type="nucleotide sequence ID" value="NZ_JABANE010000191.1"/>
</dbReference>
<dbReference type="InterPro" id="IPR027417">
    <property type="entry name" value="P-loop_NTPase"/>
</dbReference>
<organism evidence="2 3">
    <name type="scientific">Flammeovirga aprica JL-4</name>
    <dbReference type="NCBI Taxonomy" id="694437"/>
    <lineage>
        <taxon>Bacteria</taxon>
        <taxon>Pseudomonadati</taxon>
        <taxon>Bacteroidota</taxon>
        <taxon>Cytophagia</taxon>
        <taxon>Cytophagales</taxon>
        <taxon>Flammeovirgaceae</taxon>
        <taxon>Flammeovirga</taxon>
    </lineage>
</organism>
<protein>
    <recommendedName>
        <fullName evidence="1">NACHT N-terminal helical domain-containing protein</fullName>
    </recommendedName>
</protein>
<sequence length="1399" mass="165240">MSDVSSVIVFVKKARTTFLNFRPYLEKKSFSIFRLLKKLKVNSSLSNEIHSIFNHSLYQYEQKKGKELASLFKGEELLKLIEKAYSSRHYNNLESKIEDILLYHNTTTLDSSKVNFVDEVSLFMEIFKENYSKSSSLHQKELSETNKEFEDKIGDIKIDAEELVVAMDDVKGTLSSIEEKLDEDEQIDFSLFKQSFSTDDLQTLKRYIPRSYYLLEENQDSNFYQTYSKNETDLHSIILENKRVLILGNGGIGKTVELKRLKLILEENNNLYSFYYSFRRYTGKTISSLLPKNWENIQNSLVIILDGLDEVRSSDFNIAVREIISFSENYPNVKIVISCRTNHLVTSAILGDDFTNISLASLSLYSEDVKLFVQKYYNINLDEFREQIYLMGYTDLIDNPFYLSHLLDEYSGNGQLNKNRKDLFDALIEKNIKYDKNKYATTHDKKHFIRTTLRILEQLALSMELYQRSSLEEDELEQFLDDDTEKFQIIQYTKFYKKDTQLVSWEFDHRLFQEYLSAKALCRYSFERIISFISYQNWKKVKPSWINITGFLFSVLEDEQVRSKLIDWLINSDPDSIVTAEKEVIPTELSIKVFKKIFKRTKKYQVWLNSNKFNESRLANFGQSDEVVHYLKKQITSEKNNLEVKSSAIRIFQYFDFKGIGHSEACDFLMTEIKTHVNDLSQEVSEYVANCIQALTKIGIDNKFANQLIRSIDHRNNQYIRKAVYSLIKKNNLSNEQIHFLIEGYKLTQRISGFEEVDRMTSFNVGEESQIIECFLLVTTPQSLEILIMYVMELSYHTLTYTSESKNLIEKIIQHSIDLYLKSHHSIFPIILNWYCSKMNYYDSNEGLIIRLFFEQTSTKSKALKDIIQGENLKMCRSNKSDAITYLVDEENISILISAILANEIDHQTTIFTYDILYFLKSPYAKTLKEGISEQICILPQIKTKDIFTEIREKDFNLLFTPKELKDKIISAYKLSEKSQFSKTEIRDMHYYRKEIIKLQYFDSNLVFEILETFVNKEKEVVTLQEVLKWFDNTENVEKYLIRRLYNTLLREDFDKKLNDLQKKWLVDWVNENISKIDFSTAITFKSGDSFSVDYLAQWVYFFSLKLNLRHSNSIMLDMLLFIWTDSEENNSNITYINNWISSELIIERMLINLENGLNNKIIRGKYLDYLLEKDNIESFPFIESEILNKDDYGLLTSYWKKTKNIETFKELFTKSNSEIKWRILDILLDQGEFSFCLKQLKTILLISHSQEEELIILKYLISIGNIDGLKRFTEYLRANNVYILKDFISSYKTFSINALSYLMELLELCYKHEIIIDFRETLVHQSVYDLIKNTALVSEKNYSTVRKELQVFLDLNHKKYKDVKYLNHRLQELDQEFYKNNTITLTISEVKKEISLEN</sequence>
<evidence type="ECO:0000313" key="2">
    <source>
        <dbReference type="EMBL" id="NME72679.1"/>
    </source>
</evidence>
<accession>A0A7X9S1K3</accession>
<dbReference type="SUPFAM" id="SSF48431">
    <property type="entry name" value="Lipovitellin-phosvitin complex, superhelical domain"/>
    <property type="match status" value="1"/>
</dbReference>
<dbReference type="InterPro" id="IPR011030">
    <property type="entry name" value="Lipovitellin_superhlx_dom"/>
</dbReference>
<dbReference type="InterPro" id="IPR054610">
    <property type="entry name" value="NNH"/>
</dbReference>
<reference evidence="2 3" key="1">
    <citation type="submission" date="2020-04" db="EMBL/GenBank/DDBJ databases">
        <title>Flammeovirga sp. SR4, a novel species isolated from seawater.</title>
        <authorList>
            <person name="Wang X."/>
        </authorList>
    </citation>
    <scope>NUCLEOTIDE SEQUENCE [LARGE SCALE GENOMIC DNA]</scope>
    <source>
        <strain evidence="2 3">ATCC 23126</strain>
    </source>
</reference>
<comment type="caution">
    <text evidence="2">The sequence shown here is derived from an EMBL/GenBank/DDBJ whole genome shotgun (WGS) entry which is preliminary data.</text>
</comment>
<dbReference type="Pfam" id="PF22736">
    <property type="entry name" value="NNH5"/>
    <property type="match status" value="1"/>
</dbReference>
<gene>
    <name evidence="2" type="ORF">HHU12_32265</name>
</gene>
<name>A0A7X9S1K3_9BACT</name>
<dbReference type="Proteomes" id="UP000576082">
    <property type="component" value="Unassembled WGS sequence"/>
</dbReference>
<feature type="domain" description="NACHT N-terminal helical" evidence="1">
    <location>
        <begin position="4"/>
        <end position="136"/>
    </location>
</feature>
<dbReference type="Gene3D" id="3.40.50.300">
    <property type="entry name" value="P-loop containing nucleotide triphosphate hydrolases"/>
    <property type="match status" value="1"/>
</dbReference>
<evidence type="ECO:0000313" key="3">
    <source>
        <dbReference type="Proteomes" id="UP000576082"/>
    </source>
</evidence>